<keyword evidence="3" id="KW-1185">Reference proteome</keyword>
<accession>A0A178IP04</accession>
<evidence type="ECO:0000313" key="3">
    <source>
        <dbReference type="Proteomes" id="UP000078486"/>
    </source>
</evidence>
<name>A0A178IP04_9BACT</name>
<organism evidence="2 3">
    <name type="scientific">Termitidicoccus mucosus</name>
    <dbReference type="NCBI Taxonomy" id="1184151"/>
    <lineage>
        <taxon>Bacteria</taxon>
        <taxon>Pseudomonadati</taxon>
        <taxon>Verrucomicrobiota</taxon>
        <taxon>Opitutia</taxon>
        <taxon>Opitutales</taxon>
        <taxon>Opitutaceae</taxon>
        <taxon>Termitidicoccus</taxon>
    </lineage>
</organism>
<evidence type="ECO:0000256" key="1">
    <source>
        <dbReference type="SAM" id="MobiDB-lite"/>
    </source>
</evidence>
<protein>
    <submittedName>
        <fullName evidence="2">Uncharacterized protein</fullName>
    </submittedName>
</protein>
<feature type="region of interest" description="Disordered" evidence="1">
    <location>
        <begin position="286"/>
        <end position="305"/>
    </location>
</feature>
<dbReference type="EMBL" id="LRRQ01000024">
    <property type="protein sequence ID" value="OAM91518.1"/>
    <property type="molecule type" value="Genomic_DNA"/>
</dbReference>
<feature type="compositionally biased region" description="Low complexity" evidence="1">
    <location>
        <begin position="290"/>
        <end position="305"/>
    </location>
</feature>
<reference evidence="2 3" key="1">
    <citation type="submission" date="2016-01" db="EMBL/GenBank/DDBJ databases">
        <title>High potential of lignocellulose degradation of a new Verrucomicrobia species.</title>
        <authorList>
            <person name="Wang Y."/>
            <person name="Shi Y."/>
            <person name="Qiu Z."/>
            <person name="Liu S."/>
            <person name="Yang H."/>
        </authorList>
    </citation>
    <scope>NUCLEOTIDE SEQUENCE [LARGE SCALE GENOMIC DNA]</scope>
    <source>
        <strain evidence="2 3">TSB47</strain>
    </source>
</reference>
<comment type="caution">
    <text evidence="2">The sequence shown here is derived from an EMBL/GenBank/DDBJ whole genome shotgun (WGS) entry which is preliminary data.</text>
</comment>
<proteinExistence type="predicted"/>
<dbReference type="AlphaFoldDB" id="A0A178IP04"/>
<evidence type="ECO:0000313" key="2">
    <source>
        <dbReference type="EMBL" id="OAM91518.1"/>
    </source>
</evidence>
<gene>
    <name evidence="2" type="ORF">AW736_02790</name>
</gene>
<sequence>MEYVSYLPGGYYTPLGAAAGGHTRLVPVECYALQGDVRDAGSILALWACVAVRYGTVLAAETLMGDYAVSDILDLGESGRYPVSYESPLRLLKWWRAREAAFVELEAALKSGPVSWFMNILHGNALVSSLGWLVASANCRPAGLGYELPDIKMPESGAASDGGRTLDLKGMEAVSYLKKGRLKIATILDALMPGAETAPIKPEAIAGNDGFLNFHRELLQSFRGFLAKYVAVVPEVGSRFVNVPDMQLGIALADLHGALMRASFPDAFTAMRDLEELQAQKIRDEKAAQKKGVAPKPGAAPFAGAGVPPGIPGGAKLAAANAASASGS</sequence>
<dbReference type="Proteomes" id="UP000078486">
    <property type="component" value="Unassembled WGS sequence"/>
</dbReference>